<keyword evidence="4" id="KW-1185">Reference proteome</keyword>
<gene>
    <name evidence="3" type="ORF">FHX47_001416</name>
</gene>
<dbReference type="RefSeq" id="WP_183358208.1">
    <property type="nucleotide sequence ID" value="NZ_BAABKR010000001.1"/>
</dbReference>
<evidence type="ECO:0000256" key="2">
    <source>
        <dbReference type="SAM" id="Phobius"/>
    </source>
</evidence>
<sequence>MTERPPDDDARSGDSGHSGNGEGSDESSDDALDRPGSDPHQRGSPDQRWSRDYGADVPRTAGGALPLRIIIIVILIFAAGFYLFRRWRQQYVTYGVDSSGEVSAVLAAFGLS</sequence>
<accession>A0A7W5TRD6</accession>
<keyword evidence="2" id="KW-1133">Transmembrane helix</keyword>
<dbReference type="AlphaFoldDB" id="A0A7W5TRD6"/>
<dbReference type="EMBL" id="JACIBT010000003">
    <property type="protein sequence ID" value="MBB3667795.1"/>
    <property type="molecule type" value="Genomic_DNA"/>
</dbReference>
<name>A0A7W5TRD6_9MICC</name>
<protein>
    <submittedName>
        <fullName evidence="3">Uncharacterized protein</fullName>
    </submittedName>
</protein>
<evidence type="ECO:0000313" key="4">
    <source>
        <dbReference type="Proteomes" id="UP000547528"/>
    </source>
</evidence>
<feature type="region of interest" description="Disordered" evidence="1">
    <location>
        <begin position="1"/>
        <end position="55"/>
    </location>
</feature>
<evidence type="ECO:0000256" key="1">
    <source>
        <dbReference type="SAM" id="MobiDB-lite"/>
    </source>
</evidence>
<keyword evidence="2" id="KW-0812">Transmembrane</keyword>
<organism evidence="3 4">
    <name type="scientific">Garicola koreensis</name>
    <dbReference type="NCBI Taxonomy" id="1262554"/>
    <lineage>
        <taxon>Bacteria</taxon>
        <taxon>Bacillati</taxon>
        <taxon>Actinomycetota</taxon>
        <taxon>Actinomycetes</taxon>
        <taxon>Micrococcales</taxon>
        <taxon>Micrococcaceae</taxon>
        <taxon>Garicola</taxon>
    </lineage>
</organism>
<feature type="transmembrane region" description="Helical" evidence="2">
    <location>
        <begin position="65"/>
        <end position="84"/>
    </location>
</feature>
<keyword evidence="2" id="KW-0472">Membrane</keyword>
<feature type="compositionally biased region" description="Basic and acidic residues" evidence="1">
    <location>
        <begin position="1"/>
        <end position="14"/>
    </location>
</feature>
<feature type="compositionally biased region" description="Basic and acidic residues" evidence="1">
    <location>
        <begin position="31"/>
        <end position="54"/>
    </location>
</feature>
<proteinExistence type="predicted"/>
<dbReference type="Proteomes" id="UP000547528">
    <property type="component" value="Unassembled WGS sequence"/>
</dbReference>
<reference evidence="3 4" key="1">
    <citation type="submission" date="2020-08" db="EMBL/GenBank/DDBJ databases">
        <title>Sequencing the genomes of 1000 actinobacteria strains.</title>
        <authorList>
            <person name="Klenk H.-P."/>
        </authorList>
    </citation>
    <scope>NUCLEOTIDE SEQUENCE [LARGE SCALE GENOMIC DNA]</scope>
    <source>
        <strain evidence="3 4">DSM 28238</strain>
    </source>
</reference>
<evidence type="ECO:0000313" key="3">
    <source>
        <dbReference type="EMBL" id="MBB3667795.1"/>
    </source>
</evidence>
<comment type="caution">
    <text evidence="3">The sequence shown here is derived from an EMBL/GenBank/DDBJ whole genome shotgun (WGS) entry which is preliminary data.</text>
</comment>